<gene>
    <name evidence="9" type="ORF">SAMN02910344_00158</name>
</gene>
<keyword evidence="7" id="KW-0732">Signal</keyword>
<feature type="domain" description="Peptidase M48" evidence="8">
    <location>
        <begin position="69"/>
        <end position="255"/>
    </location>
</feature>
<name>A0A662ZE65_9GAMM</name>
<dbReference type="SUPFAM" id="SSF48452">
    <property type="entry name" value="TPR-like"/>
    <property type="match status" value="1"/>
</dbReference>
<dbReference type="GO" id="GO:0004222">
    <property type="term" value="F:metalloendopeptidase activity"/>
    <property type="evidence" value="ECO:0007669"/>
    <property type="project" value="InterPro"/>
</dbReference>
<dbReference type="OrthoDB" id="9810445at2"/>
<keyword evidence="2 9" id="KW-0645">Protease</keyword>
<dbReference type="GO" id="GO:0051603">
    <property type="term" value="P:proteolysis involved in protein catabolic process"/>
    <property type="evidence" value="ECO:0007669"/>
    <property type="project" value="TreeGrafter"/>
</dbReference>
<reference evidence="9 10" key="1">
    <citation type="submission" date="2016-10" db="EMBL/GenBank/DDBJ databases">
        <authorList>
            <person name="Varghese N."/>
            <person name="Submissions S."/>
        </authorList>
    </citation>
    <scope>NUCLEOTIDE SEQUENCE [LARGE SCALE GENOMIC DNA]</scope>
    <source>
        <strain evidence="9 10">DSM 1361</strain>
    </source>
</reference>
<feature type="signal peptide" evidence="7">
    <location>
        <begin position="1"/>
        <end position="23"/>
    </location>
</feature>
<dbReference type="EMBL" id="FOXF01000002">
    <property type="protein sequence ID" value="SFP00768.1"/>
    <property type="molecule type" value="Genomic_DNA"/>
</dbReference>
<dbReference type="Pfam" id="PF14559">
    <property type="entry name" value="TPR_19"/>
    <property type="match status" value="1"/>
</dbReference>
<keyword evidence="3" id="KW-0479">Metal-binding</keyword>
<sequence length="481" mass="53601">MKFKLSGLMAVLAVCMMSSSVCADDVAGITDFGTAGVRAITVEKEKEMGELFVTVAKSQLPVIYDPVLEQYVASLLSRMAARADGVKYPFEPIIVEDHTINAAAFFGGKIMLNSGLIVATDNESQLASVLAHEMTHVTQRHLARSMEARQDAMVTGIAGIVGSLILGVINPAVGMAGVSASIGGMAQSNINYTRANEYEADRLGIDLLYNSGFNPNAMADMMRKLQVRGENFNPAFEMLLTHPLSSKRVAEAENRARFYKVKPYYESIDFSFAKSRVEVRYSNISPKFNLEAAKQRLTKSQNDYGAWYMMALAALELNDYATAEKALNKLKVDYGRNLFVIDTLTDFYVAKGEYAKAESLLKEMIKSKGEQEVFIVNLANVYIESKNYAKAENLLKRYRRNAKSVTADSLLKTAYMKQNKTCELYQINTDILESKGQWNQAINSVNEALRYCNEKNTVLRLKALASRIVEERDFYDKLIAQ</sequence>
<dbReference type="PANTHER" id="PTHR22726">
    <property type="entry name" value="METALLOENDOPEPTIDASE OMA1"/>
    <property type="match status" value="1"/>
</dbReference>
<evidence type="ECO:0000256" key="1">
    <source>
        <dbReference type="ARBA" id="ARBA00001947"/>
    </source>
</evidence>
<dbReference type="GO" id="GO:0046872">
    <property type="term" value="F:metal ion binding"/>
    <property type="evidence" value="ECO:0007669"/>
    <property type="project" value="UniProtKB-KW"/>
</dbReference>
<accession>A0A662ZE65</accession>
<keyword evidence="4" id="KW-0378">Hydrolase</keyword>
<evidence type="ECO:0000256" key="6">
    <source>
        <dbReference type="ARBA" id="ARBA00023049"/>
    </source>
</evidence>
<evidence type="ECO:0000256" key="5">
    <source>
        <dbReference type="ARBA" id="ARBA00022833"/>
    </source>
</evidence>
<dbReference type="AlphaFoldDB" id="A0A662ZE65"/>
<protein>
    <submittedName>
        <fullName evidence="9">Zn-dependent protease, contains TPR repeats</fullName>
    </submittedName>
</protein>
<dbReference type="InterPro" id="IPR051156">
    <property type="entry name" value="Mito/Outer_Membr_Metalloprot"/>
</dbReference>
<dbReference type="PANTHER" id="PTHR22726:SF1">
    <property type="entry name" value="METALLOENDOPEPTIDASE OMA1, MITOCHONDRIAL"/>
    <property type="match status" value="1"/>
</dbReference>
<dbReference type="InterPro" id="IPR001915">
    <property type="entry name" value="Peptidase_M48"/>
</dbReference>
<dbReference type="Gene3D" id="1.25.40.10">
    <property type="entry name" value="Tetratricopeptide repeat domain"/>
    <property type="match status" value="1"/>
</dbReference>
<evidence type="ECO:0000313" key="10">
    <source>
        <dbReference type="Proteomes" id="UP000243745"/>
    </source>
</evidence>
<dbReference type="Pfam" id="PF01435">
    <property type="entry name" value="Peptidase_M48"/>
    <property type="match status" value="1"/>
</dbReference>
<dbReference type="GO" id="GO:0016020">
    <property type="term" value="C:membrane"/>
    <property type="evidence" value="ECO:0007669"/>
    <property type="project" value="TreeGrafter"/>
</dbReference>
<dbReference type="RefSeq" id="WP_093140009.1">
    <property type="nucleotide sequence ID" value="NZ_FOXF01000002.1"/>
</dbReference>
<keyword evidence="6" id="KW-0482">Metalloprotease</keyword>
<feature type="chain" id="PRO_5025018305" evidence="7">
    <location>
        <begin position="24"/>
        <end position="481"/>
    </location>
</feature>
<keyword evidence="5" id="KW-0862">Zinc</keyword>
<keyword evidence="10" id="KW-1185">Reference proteome</keyword>
<organism evidence="9 10">
    <name type="scientific">Ruminobacter amylophilus</name>
    <dbReference type="NCBI Taxonomy" id="867"/>
    <lineage>
        <taxon>Bacteria</taxon>
        <taxon>Pseudomonadati</taxon>
        <taxon>Pseudomonadota</taxon>
        <taxon>Gammaproteobacteria</taxon>
        <taxon>Aeromonadales</taxon>
        <taxon>Succinivibrionaceae</taxon>
        <taxon>Ruminobacter</taxon>
    </lineage>
</organism>
<evidence type="ECO:0000256" key="3">
    <source>
        <dbReference type="ARBA" id="ARBA00022723"/>
    </source>
</evidence>
<evidence type="ECO:0000259" key="8">
    <source>
        <dbReference type="Pfam" id="PF01435"/>
    </source>
</evidence>
<dbReference type="Gene3D" id="3.30.2010.10">
    <property type="entry name" value="Metalloproteases ('zincins'), catalytic domain"/>
    <property type="match status" value="1"/>
</dbReference>
<dbReference type="InterPro" id="IPR011990">
    <property type="entry name" value="TPR-like_helical_dom_sf"/>
</dbReference>
<evidence type="ECO:0000256" key="4">
    <source>
        <dbReference type="ARBA" id="ARBA00022801"/>
    </source>
</evidence>
<evidence type="ECO:0000313" key="9">
    <source>
        <dbReference type="EMBL" id="SFP00768.1"/>
    </source>
</evidence>
<comment type="cofactor">
    <cofactor evidence="1">
        <name>Zn(2+)</name>
        <dbReference type="ChEBI" id="CHEBI:29105"/>
    </cofactor>
</comment>
<dbReference type="Proteomes" id="UP000243745">
    <property type="component" value="Unassembled WGS sequence"/>
</dbReference>
<evidence type="ECO:0000256" key="7">
    <source>
        <dbReference type="SAM" id="SignalP"/>
    </source>
</evidence>
<evidence type="ECO:0000256" key="2">
    <source>
        <dbReference type="ARBA" id="ARBA00022670"/>
    </source>
</evidence>
<proteinExistence type="predicted"/>